<dbReference type="GeneID" id="54781439"/>
<dbReference type="OrthoDB" id="5620at2759"/>
<evidence type="ECO:0000256" key="2">
    <source>
        <dbReference type="ARBA" id="ARBA00007590"/>
    </source>
</evidence>
<dbReference type="InterPro" id="IPR005349">
    <property type="entry name" value="TMEM14"/>
</dbReference>
<keyword evidence="5 6" id="KW-0472">Membrane</keyword>
<evidence type="ECO:0000256" key="5">
    <source>
        <dbReference type="ARBA" id="ARBA00023136"/>
    </source>
</evidence>
<feature type="transmembrane region" description="Helical" evidence="6">
    <location>
        <begin position="21"/>
        <end position="39"/>
    </location>
</feature>
<comment type="caution">
    <text evidence="7">The sequence shown here is derived from an EMBL/GenBank/DDBJ whole genome shotgun (WGS) entry which is preliminary data.</text>
</comment>
<comment type="similarity">
    <text evidence="2">Belongs to the TMEM14 family.</text>
</comment>
<evidence type="ECO:0000256" key="4">
    <source>
        <dbReference type="ARBA" id="ARBA00022989"/>
    </source>
</evidence>
<dbReference type="Proteomes" id="UP000449547">
    <property type="component" value="Unassembled WGS sequence"/>
</dbReference>
<dbReference type="AlphaFoldDB" id="A0A642UN54"/>
<evidence type="ECO:0000256" key="3">
    <source>
        <dbReference type="ARBA" id="ARBA00022692"/>
    </source>
</evidence>
<proteinExistence type="inferred from homology"/>
<dbReference type="Pfam" id="PF03647">
    <property type="entry name" value="Tmemb_14"/>
    <property type="match status" value="1"/>
</dbReference>
<evidence type="ECO:0000256" key="6">
    <source>
        <dbReference type="SAM" id="Phobius"/>
    </source>
</evidence>
<evidence type="ECO:0000256" key="1">
    <source>
        <dbReference type="ARBA" id="ARBA00004370"/>
    </source>
</evidence>
<comment type="subcellular location">
    <subcellularLocation>
        <location evidence="1">Membrane</location>
    </subcellularLocation>
</comment>
<feature type="transmembrane region" description="Helical" evidence="6">
    <location>
        <begin position="74"/>
        <end position="90"/>
    </location>
</feature>
<dbReference type="InterPro" id="IPR044890">
    <property type="entry name" value="TMEM14_sf"/>
</dbReference>
<evidence type="ECO:0000313" key="7">
    <source>
        <dbReference type="EMBL" id="KAA8902334.1"/>
    </source>
</evidence>
<dbReference type="PANTHER" id="PTHR12668:SF53">
    <property type="entry name" value="TMEM14 PROTEIN HOMOLOG YJR085C"/>
    <property type="match status" value="1"/>
</dbReference>
<dbReference type="GO" id="GO:0016020">
    <property type="term" value="C:membrane"/>
    <property type="evidence" value="ECO:0007669"/>
    <property type="project" value="UniProtKB-SubCell"/>
</dbReference>
<dbReference type="OMA" id="ALATWYY"/>
<name>A0A642UN54_DIURU</name>
<dbReference type="Gene3D" id="1.10.10.1740">
    <property type="entry name" value="Transmembrane protein 14-like"/>
    <property type="match status" value="1"/>
</dbReference>
<evidence type="ECO:0000313" key="8">
    <source>
        <dbReference type="Proteomes" id="UP000449547"/>
    </source>
</evidence>
<protein>
    <recommendedName>
        <fullName evidence="9">TMEM14-domain-containing protein</fullName>
    </recommendedName>
</protein>
<keyword evidence="8" id="KW-1185">Reference proteome</keyword>
<dbReference type="PANTHER" id="PTHR12668">
    <property type="entry name" value="TRANSMEMBRANE PROTEIN 14, 15"/>
    <property type="match status" value="1"/>
</dbReference>
<dbReference type="RefSeq" id="XP_034012319.1">
    <property type="nucleotide sequence ID" value="XM_034155477.1"/>
</dbReference>
<organism evidence="7 8">
    <name type="scientific">Diutina rugosa</name>
    <name type="common">Yeast</name>
    <name type="synonym">Candida rugosa</name>
    <dbReference type="NCBI Taxonomy" id="5481"/>
    <lineage>
        <taxon>Eukaryota</taxon>
        <taxon>Fungi</taxon>
        <taxon>Dikarya</taxon>
        <taxon>Ascomycota</taxon>
        <taxon>Saccharomycotina</taxon>
        <taxon>Pichiomycetes</taxon>
        <taxon>Debaryomycetaceae</taxon>
        <taxon>Diutina</taxon>
    </lineage>
</organism>
<accession>A0A642UN54</accession>
<gene>
    <name evidence="7" type="ORF">DIURU_002788</name>
</gene>
<feature type="transmembrane region" description="Helical" evidence="6">
    <location>
        <begin position="45"/>
        <end position="62"/>
    </location>
</feature>
<dbReference type="EMBL" id="SWFT01000090">
    <property type="protein sequence ID" value="KAA8902334.1"/>
    <property type="molecule type" value="Genomic_DNA"/>
</dbReference>
<keyword evidence="4 6" id="KW-1133">Transmembrane helix</keyword>
<sequence>MSGLCLVGGIMGFARKKSMPSLVAGLTVSGLYAASGYLLKNNADWGLELALGSSAALFLAGLGRAIPTHFQKPLPIVLVALGGLSTAYYAKKYNEFYPLWS</sequence>
<evidence type="ECO:0008006" key="9">
    <source>
        <dbReference type="Google" id="ProtNLM"/>
    </source>
</evidence>
<reference evidence="7 8" key="1">
    <citation type="submission" date="2019-07" db="EMBL/GenBank/DDBJ databases">
        <title>Genome assembly of two rare yeast pathogens: Diutina rugosa and Trichomonascus ciferrii.</title>
        <authorList>
            <person name="Mixao V."/>
            <person name="Saus E."/>
            <person name="Hansen A."/>
            <person name="Lass-Flor C."/>
            <person name="Gabaldon T."/>
        </authorList>
    </citation>
    <scope>NUCLEOTIDE SEQUENCE [LARGE SCALE GENOMIC DNA]</scope>
    <source>
        <strain evidence="7 8">CBS 613</strain>
    </source>
</reference>
<keyword evidence="3 6" id="KW-0812">Transmembrane</keyword>
<dbReference type="VEuPathDB" id="FungiDB:DIURU_002788"/>